<gene>
    <name evidence="1" type="ORF">S03H2_06657</name>
</gene>
<name>X1DEZ0_9ZZZZ</name>
<proteinExistence type="predicted"/>
<reference evidence="1" key="1">
    <citation type="journal article" date="2014" name="Front. Microbiol.">
        <title>High frequency of phylogenetically diverse reductive dehalogenase-homologous genes in deep subseafloor sedimentary metagenomes.</title>
        <authorList>
            <person name="Kawai M."/>
            <person name="Futagami T."/>
            <person name="Toyoda A."/>
            <person name="Takaki Y."/>
            <person name="Nishi S."/>
            <person name="Hori S."/>
            <person name="Arai W."/>
            <person name="Tsubouchi T."/>
            <person name="Morono Y."/>
            <person name="Uchiyama I."/>
            <person name="Ito T."/>
            <person name="Fujiyama A."/>
            <person name="Inagaki F."/>
            <person name="Takami H."/>
        </authorList>
    </citation>
    <scope>NUCLEOTIDE SEQUENCE</scope>
    <source>
        <strain evidence="1">Expedition CK06-06</strain>
    </source>
</reference>
<organism evidence="1">
    <name type="scientific">marine sediment metagenome</name>
    <dbReference type="NCBI Taxonomy" id="412755"/>
    <lineage>
        <taxon>unclassified sequences</taxon>
        <taxon>metagenomes</taxon>
        <taxon>ecological metagenomes</taxon>
    </lineage>
</organism>
<accession>X1DEZ0</accession>
<protein>
    <submittedName>
        <fullName evidence="1">Uncharacterized protein</fullName>
    </submittedName>
</protein>
<comment type="caution">
    <text evidence="1">The sequence shown here is derived from an EMBL/GenBank/DDBJ whole genome shotgun (WGS) entry which is preliminary data.</text>
</comment>
<sequence>MLTIRLETPEDIESIHCVNEQAFGQENESKLIENKNAQGS</sequence>
<dbReference type="EMBL" id="BARU01002952">
    <property type="protein sequence ID" value="GAH19391.1"/>
    <property type="molecule type" value="Genomic_DNA"/>
</dbReference>
<dbReference type="AlphaFoldDB" id="X1DEZ0"/>
<evidence type="ECO:0000313" key="1">
    <source>
        <dbReference type="EMBL" id="GAH19391.1"/>
    </source>
</evidence>